<proteinExistence type="predicted"/>
<dbReference type="Proteomes" id="UP000306918">
    <property type="component" value="Unassembled WGS sequence"/>
</dbReference>
<name>A0A4S8I119_9BACT</name>
<gene>
    <name evidence="1" type="ORF">FAM09_07090</name>
</gene>
<dbReference type="OrthoDB" id="9806994at2"/>
<accession>A0A4S8I119</accession>
<organism evidence="1 2">
    <name type="scientific">Niastella caeni</name>
    <dbReference type="NCBI Taxonomy" id="2569763"/>
    <lineage>
        <taxon>Bacteria</taxon>
        <taxon>Pseudomonadati</taxon>
        <taxon>Bacteroidota</taxon>
        <taxon>Chitinophagia</taxon>
        <taxon>Chitinophagales</taxon>
        <taxon>Chitinophagaceae</taxon>
        <taxon>Niastella</taxon>
    </lineage>
</organism>
<evidence type="ECO:0000313" key="1">
    <source>
        <dbReference type="EMBL" id="THU41858.1"/>
    </source>
</evidence>
<dbReference type="RefSeq" id="WP_136576346.1">
    <property type="nucleotide sequence ID" value="NZ_STFF01000001.1"/>
</dbReference>
<keyword evidence="2" id="KW-1185">Reference proteome</keyword>
<sequence length="77" mass="9100">MSKKVVREVNGQWIEDIQMNTQESADHIDSTVGTLEVWRSIGRHPHLKSFKEKDGRVYYWKSNLDYHLDLPLMKSRA</sequence>
<protein>
    <submittedName>
        <fullName evidence="1">Uncharacterized protein</fullName>
    </submittedName>
</protein>
<evidence type="ECO:0000313" key="2">
    <source>
        <dbReference type="Proteomes" id="UP000306918"/>
    </source>
</evidence>
<dbReference type="AlphaFoldDB" id="A0A4S8I119"/>
<comment type="caution">
    <text evidence="1">The sequence shown here is derived from an EMBL/GenBank/DDBJ whole genome shotgun (WGS) entry which is preliminary data.</text>
</comment>
<reference evidence="1 2" key="1">
    <citation type="submission" date="2019-04" db="EMBL/GenBank/DDBJ databases">
        <title>Niastella caeni sp. nov., isolated from activated sludge.</title>
        <authorList>
            <person name="Sheng M."/>
        </authorList>
    </citation>
    <scope>NUCLEOTIDE SEQUENCE [LARGE SCALE GENOMIC DNA]</scope>
    <source>
        <strain evidence="1 2">HX-2-15</strain>
    </source>
</reference>
<dbReference type="EMBL" id="STFF01000001">
    <property type="protein sequence ID" value="THU41858.1"/>
    <property type="molecule type" value="Genomic_DNA"/>
</dbReference>